<dbReference type="SUPFAM" id="SSF52266">
    <property type="entry name" value="SGNH hydrolase"/>
    <property type="match status" value="1"/>
</dbReference>
<keyword evidence="2 4" id="KW-0732">Signal</keyword>
<dbReference type="SUPFAM" id="SSF103515">
    <property type="entry name" value="Autotransporter"/>
    <property type="match status" value="1"/>
</dbReference>
<dbReference type="SMART" id="SM00869">
    <property type="entry name" value="Autotransporter"/>
    <property type="match status" value="1"/>
</dbReference>
<dbReference type="PANTHER" id="PTHR45648:SF22">
    <property type="entry name" value="GDSL LIPASE_ACYLHYDROLASE FAMILY PROTEIN (AFU_ORTHOLOGUE AFUA_4G14700)"/>
    <property type="match status" value="1"/>
</dbReference>
<evidence type="ECO:0000259" key="5">
    <source>
        <dbReference type="PROSITE" id="PS51208"/>
    </source>
</evidence>
<dbReference type="InterPro" id="IPR005546">
    <property type="entry name" value="Autotransporte_beta"/>
</dbReference>
<evidence type="ECO:0000256" key="2">
    <source>
        <dbReference type="ARBA" id="ARBA00022729"/>
    </source>
</evidence>
<dbReference type="Proteomes" id="UP000514752">
    <property type="component" value="Chromosome"/>
</dbReference>
<evidence type="ECO:0000256" key="3">
    <source>
        <dbReference type="ARBA" id="ARBA00022801"/>
    </source>
</evidence>
<dbReference type="PANTHER" id="PTHR45648">
    <property type="entry name" value="GDSL LIPASE/ACYLHYDROLASE FAMILY PROTEIN (AFU_ORTHOLOGUE AFUA_4G14700)"/>
    <property type="match status" value="1"/>
</dbReference>
<dbReference type="InterPro" id="IPR036514">
    <property type="entry name" value="SGNH_hydro_sf"/>
</dbReference>
<evidence type="ECO:0000256" key="4">
    <source>
        <dbReference type="SAM" id="SignalP"/>
    </source>
</evidence>
<reference evidence="6 7" key="1">
    <citation type="submission" date="2020-07" db="EMBL/GenBank/DDBJ databases">
        <title>Genomic diversity of species in the Neisseriaceae family.</title>
        <authorList>
            <person name="Vincent A.T."/>
            <person name="Bernet E."/>
            <person name="Veyrier F.J."/>
        </authorList>
    </citation>
    <scope>NUCLEOTIDE SEQUENCE [LARGE SCALE GENOMIC DNA]</scope>
    <source>
        <strain evidence="6 7">DSM 22244</strain>
    </source>
</reference>
<dbReference type="PROSITE" id="PS51208">
    <property type="entry name" value="AUTOTRANSPORTER"/>
    <property type="match status" value="1"/>
</dbReference>
<evidence type="ECO:0000256" key="1">
    <source>
        <dbReference type="ARBA" id="ARBA00008668"/>
    </source>
</evidence>
<feature type="chain" id="PRO_5028363908" evidence="4">
    <location>
        <begin position="20"/>
        <end position="718"/>
    </location>
</feature>
<dbReference type="AlphaFoldDB" id="A0A7D7N8Q0"/>
<dbReference type="Pfam" id="PF03797">
    <property type="entry name" value="Autotransporter"/>
    <property type="match status" value="1"/>
</dbReference>
<dbReference type="PIRSF" id="PIRSF037375">
    <property type="entry name" value="Autotrns_EstA"/>
    <property type="match status" value="1"/>
</dbReference>
<keyword evidence="3" id="KW-0378">Hydrolase</keyword>
<dbReference type="InterPro" id="IPR017186">
    <property type="entry name" value="Lipase_autotranspt_EstA"/>
</dbReference>
<proteinExistence type="inferred from homology"/>
<comment type="similarity">
    <text evidence="1">Belongs to the 'GDSL' lipolytic enzyme family.</text>
</comment>
<dbReference type="RefSeq" id="WP_182122881.1">
    <property type="nucleotide sequence ID" value="NZ_CP059567.1"/>
</dbReference>
<feature type="domain" description="Autotransporter" evidence="5">
    <location>
        <begin position="436"/>
        <end position="718"/>
    </location>
</feature>
<dbReference type="Gene3D" id="3.40.50.1110">
    <property type="entry name" value="SGNH hydrolase"/>
    <property type="match status" value="2"/>
</dbReference>
<evidence type="ECO:0000313" key="6">
    <source>
        <dbReference type="EMBL" id="QMT41341.1"/>
    </source>
</evidence>
<protein>
    <submittedName>
        <fullName evidence="6">Autotransporter domain-containing protein</fullName>
    </submittedName>
</protein>
<evidence type="ECO:0000313" key="7">
    <source>
        <dbReference type="Proteomes" id="UP000514752"/>
    </source>
</evidence>
<sequence length="718" mass="77177">MKMKWMALMLAAYTPLALAQEVVIFGDSLSDVGQKGWADRADKHVHLKASYLKADGSENLLYGEHVAQALGGNPKAAFPLDAAAAPGTNYAHSGGVVVGSNSSANMALNERVALDKQIDAYLASGKANPDHLHILWGGGNDMAAILTDAAGKIANPAEAQALVLQRTAETAAVSGAQWQRLQAAGVDLVVAPDVPNVLYTPEIFDQFAGAFANRVYDQIRSTGALGSGIAASGAKRTIERSYRNRIGNAAASQQNNLNDFHNQRAEVLDLVVEDLWAATPPFPVNWRYSTYGEMFDDNGVSKDSIKTQLTSTYDTFANAATQGTELLNSQTTQALNQQGGNVVRLAVNQLFTDMLSDPAKYGFSNTSGRACNQATASVLCGEGLSGANTQAANANPDNLLFADSFHPGPKAHRIMADYLLSTLRAPVDMGGLSVTARQNGEAAWDFVREDSNRLRGVQTGRTLDAVAAYQHSSNDAGGHTVYAGGKARLNPNWQLGVVFSRQEQDRQFGHTRINAKTNSLTSTLRYDAPQWWLGGMVQLNDSDYQTRRSIRLGQADLTQTGETGGTSFGAGVFGGYEWQWGQTKVAALGDLMLLSGKVKGFGERDGGATQMQFGKQSYTSVRSGLGAEAAHRMGDWQPYANLRWVRDWKNHQDPIEAGMNGSRFSLAAPQADRSWLSTRLGVQWQPQNSPWRAFGQLGRDFGRDGGGTSVQLGVGARF</sequence>
<accession>A0A7D7N8Q0</accession>
<name>A0A7D7N8Q0_9NEIS</name>
<dbReference type="InterPro" id="IPR036709">
    <property type="entry name" value="Autotransporte_beta_dom_sf"/>
</dbReference>
<dbReference type="EMBL" id="CP059567">
    <property type="protein sequence ID" value="QMT41341.1"/>
    <property type="molecule type" value="Genomic_DNA"/>
</dbReference>
<feature type="signal peptide" evidence="4">
    <location>
        <begin position="1"/>
        <end position="19"/>
    </location>
</feature>
<dbReference type="KEGG" id="nsg:H3L94_04765"/>
<organism evidence="6 7">
    <name type="scientific">Neisseria shayeganii</name>
    <dbReference type="NCBI Taxonomy" id="607712"/>
    <lineage>
        <taxon>Bacteria</taxon>
        <taxon>Pseudomonadati</taxon>
        <taxon>Pseudomonadota</taxon>
        <taxon>Betaproteobacteria</taxon>
        <taxon>Neisseriales</taxon>
        <taxon>Neisseriaceae</taxon>
        <taxon>Neisseria</taxon>
    </lineage>
</organism>
<gene>
    <name evidence="6" type="ORF">H3L94_04765</name>
</gene>
<dbReference type="Gene3D" id="2.40.128.130">
    <property type="entry name" value="Autotransporter beta-domain"/>
    <property type="match status" value="1"/>
</dbReference>
<dbReference type="GO" id="GO:0016788">
    <property type="term" value="F:hydrolase activity, acting on ester bonds"/>
    <property type="evidence" value="ECO:0007669"/>
    <property type="project" value="UniProtKB-ARBA"/>
</dbReference>
<dbReference type="InterPro" id="IPR051058">
    <property type="entry name" value="GDSL_Est/Lipase"/>
</dbReference>